<dbReference type="Pfam" id="PF06713">
    <property type="entry name" value="bPH_4"/>
    <property type="match status" value="1"/>
</dbReference>
<feature type="domain" description="Uncharacterized protein YyaB-like PH" evidence="1">
    <location>
        <begin position="1"/>
        <end position="42"/>
    </location>
</feature>
<evidence type="ECO:0000313" key="2">
    <source>
        <dbReference type="EMBL" id="URW81018.1"/>
    </source>
</evidence>
<proteinExistence type="predicted"/>
<evidence type="ECO:0000313" key="3">
    <source>
        <dbReference type="Proteomes" id="UP001056426"/>
    </source>
</evidence>
<dbReference type="InterPro" id="IPR009589">
    <property type="entry name" value="PH_YyaB-like"/>
</dbReference>
<dbReference type="Proteomes" id="UP001056426">
    <property type="component" value="Chromosome"/>
</dbReference>
<name>A0A9J6ZT51_9BACT</name>
<dbReference type="KEGG" id="alkq:M9189_08580"/>
<evidence type="ECO:0000259" key="1">
    <source>
        <dbReference type="Pfam" id="PF06713"/>
    </source>
</evidence>
<sequence>MSSPAASLKRLCLDQKLAQRFPPVLISPVREAEFISDLKAINPDIKVEVPDKNGPWRIQDWDI</sequence>
<keyword evidence="3" id="KW-1185">Reference proteome</keyword>
<gene>
    <name evidence="2" type="ORF">M9189_08580</name>
</gene>
<dbReference type="AlphaFoldDB" id="A0A9J6ZT51"/>
<reference evidence="2" key="2">
    <citation type="submission" date="2022-06" db="EMBL/GenBank/DDBJ databases">
        <title>Xiashengella guii gen. nov. sp. nov., a bacterium isolated form anaerobic digestion tank.</title>
        <authorList>
            <person name="Huang H."/>
        </authorList>
    </citation>
    <scope>NUCLEOTIDE SEQUENCE</scope>
    <source>
        <strain evidence="2">Ai-910</strain>
    </source>
</reference>
<organism evidence="2 3">
    <name type="scientific">Xiashengella succiniciproducens</name>
    <dbReference type="NCBI Taxonomy" id="2949635"/>
    <lineage>
        <taxon>Bacteria</taxon>
        <taxon>Pseudomonadati</taxon>
        <taxon>Bacteroidota</taxon>
        <taxon>Bacteroidia</taxon>
        <taxon>Marinilabiliales</taxon>
        <taxon>Marinilabiliaceae</taxon>
        <taxon>Xiashengella</taxon>
    </lineage>
</organism>
<dbReference type="RefSeq" id="WP_250725559.1">
    <property type="nucleotide sequence ID" value="NZ_CP098400.1"/>
</dbReference>
<reference evidence="2" key="1">
    <citation type="submission" date="2022-05" db="EMBL/GenBank/DDBJ databases">
        <authorList>
            <person name="Sun X."/>
        </authorList>
    </citation>
    <scope>NUCLEOTIDE SEQUENCE</scope>
    <source>
        <strain evidence="2">Ai-910</strain>
    </source>
</reference>
<accession>A0A9J6ZT51</accession>
<dbReference type="GO" id="GO:0030153">
    <property type="term" value="P:bacteriocin immunity"/>
    <property type="evidence" value="ECO:0007669"/>
    <property type="project" value="InterPro"/>
</dbReference>
<protein>
    <submittedName>
        <fullName evidence="2">PH domain-containing protein</fullName>
    </submittedName>
</protein>
<dbReference type="EMBL" id="CP098400">
    <property type="protein sequence ID" value="URW81018.1"/>
    <property type="molecule type" value="Genomic_DNA"/>
</dbReference>